<evidence type="ECO:0000256" key="5">
    <source>
        <dbReference type="ARBA" id="ARBA00022759"/>
    </source>
</evidence>
<evidence type="ECO:0000256" key="9">
    <source>
        <dbReference type="ARBA" id="ARBA00023125"/>
    </source>
</evidence>
<feature type="active site" evidence="12">
    <location>
        <position position="84"/>
    </location>
</feature>
<dbReference type="GO" id="GO:0000287">
    <property type="term" value="F:magnesium ion binding"/>
    <property type="evidence" value="ECO:0007669"/>
    <property type="project" value="UniProtKB-UniRule"/>
</dbReference>
<dbReference type="GO" id="GO:0006281">
    <property type="term" value="P:DNA repair"/>
    <property type="evidence" value="ECO:0007669"/>
    <property type="project" value="UniProtKB-UniRule"/>
</dbReference>
<keyword evidence="6 12" id="KW-0227">DNA damage</keyword>
<dbReference type="SUPFAM" id="SSF53098">
    <property type="entry name" value="Ribonuclease H-like"/>
    <property type="match status" value="1"/>
</dbReference>
<keyword evidence="5 12" id="KW-0255">Endonuclease</keyword>
<dbReference type="GO" id="GO:0005737">
    <property type="term" value="C:cytoplasm"/>
    <property type="evidence" value="ECO:0007669"/>
    <property type="project" value="UniProtKB-SubCell"/>
</dbReference>
<keyword evidence="8 12" id="KW-0460">Magnesium</keyword>
<evidence type="ECO:0000256" key="11">
    <source>
        <dbReference type="ARBA" id="ARBA00023204"/>
    </source>
</evidence>
<evidence type="ECO:0000256" key="2">
    <source>
        <dbReference type="ARBA" id="ARBA00022490"/>
    </source>
</evidence>
<evidence type="ECO:0000256" key="12">
    <source>
        <dbReference type="HAMAP-Rule" id="MF_00034"/>
    </source>
</evidence>
<dbReference type="CDD" id="cd16962">
    <property type="entry name" value="RuvC"/>
    <property type="match status" value="1"/>
</dbReference>
<feature type="active site" evidence="12">
    <location>
        <position position="158"/>
    </location>
</feature>
<comment type="cofactor">
    <cofactor evidence="12">
        <name>Mg(2+)</name>
        <dbReference type="ChEBI" id="CHEBI:18420"/>
    </cofactor>
    <text evidence="12">Binds 2 Mg(2+) ion per subunit.</text>
</comment>
<accession>A0A484HJ85</accession>
<evidence type="ECO:0000256" key="1">
    <source>
        <dbReference type="ARBA" id="ARBA00009518"/>
    </source>
</evidence>
<proteinExistence type="inferred from homology"/>
<dbReference type="Gene3D" id="3.30.420.10">
    <property type="entry name" value="Ribonuclease H-like superfamily/Ribonuclease H"/>
    <property type="match status" value="1"/>
</dbReference>
<sequence>MNPDRNETARGHDAPGTVRIVGIDPGLAATGVGIVRGSGHRIQSCSHTSISSSPKDSLPDRLNVIFSRVRDILDAEKPHLMVIEDIFSNRAHPASGITLGKVTGVILLAGRRAGVPVLEVPAREAKKVITGNGAATKSQMELSVRRILSLKKPIRPHHAADAMGMSLMGFYRYGPAIARAAS</sequence>
<name>A0A484HJ85_9BACT</name>
<dbReference type="HAMAP" id="MF_00034">
    <property type="entry name" value="RuvC"/>
    <property type="match status" value="1"/>
</dbReference>
<keyword evidence="11 12" id="KW-0234">DNA repair</keyword>
<evidence type="ECO:0000256" key="3">
    <source>
        <dbReference type="ARBA" id="ARBA00022722"/>
    </source>
</evidence>
<keyword evidence="9 12" id="KW-0238">DNA-binding</keyword>
<comment type="catalytic activity">
    <reaction evidence="12">
        <text>Endonucleolytic cleavage at a junction such as a reciprocal single-stranded crossover between two homologous DNA duplexes (Holliday junction).</text>
        <dbReference type="EC" id="3.1.21.10"/>
    </reaction>
</comment>
<dbReference type="PANTHER" id="PTHR30194:SF3">
    <property type="entry name" value="CROSSOVER JUNCTION ENDODEOXYRIBONUCLEASE RUVC"/>
    <property type="match status" value="1"/>
</dbReference>
<dbReference type="InterPro" id="IPR002176">
    <property type="entry name" value="X-over_junc_endoDNase_RuvC"/>
</dbReference>
<reference evidence="13" key="1">
    <citation type="submission" date="2019-01" db="EMBL/GenBank/DDBJ databases">
        <authorList>
            <consortium name="Genoscope - CEA"/>
            <person name="William W."/>
        </authorList>
    </citation>
    <scope>NUCLEOTIDE SEQUENCE</scope>
    <source>
        <strain evidence="13">CR-1</strain>
    </source>
</reference>
<dbReference type="Pfam" id="PF02075">
    <property type="entry name" value="RuvC"/>
    <property type="match status" value="1"/>
</dbReference>
<evidence type="ECO:0000256" key="10">
    <source>
        <dbReference type="ARBA" id="ARBA00023172"/>
    </source>
</evidence>
<keyword evidence="3 12" id="KW-0540">Nuclease</keyword>
<evidence type="ECO:0000256" key="7">
    <source>
        <dbReference type="ARBA" id="ARBA00022801"/>
    </source>
</evidence>
<dbReference type="PANTHER" id="PTHR30194">
    <property type="entry name" value="CROSSOVER JUNCTION ENDODEOXYRIBONUCLEASE RUVC"/>
    <property type="match status" value="1"/>
</dbReference>
<dbReference type="GO" id="GO:0003677">
    <property type="term" value="F:DNA binding"/>
    <property type="evidence" value="ECO:0007669"/>
    <property type="project" value="UniProtKB-KW"/>
</dbReference>
<feature type="binding site" evidence="12">
    <location>
        <position position="84"/>
    </location>
    <ligand>
        <name>Mg(2+)</name>
        <dbReference type="ChEBI" id="CHEBI:18420"/>
        <label>2</label>
    </ligand>
</feature>
<protein>
    <recommendedName>
        <fullName evidence="12">Crossover junction endodeoxyribonuclease RuvC</fullName>
        <ecNumber evidence="12">3.1.21.10</ecNumber>
    </recommendedName>
    <alternativeName>
        <fullName evidence="12">Holliday junction nuclease RuvC</fullName>
    </alternativeName>
    <alternativeName>
        <fullName evidence="12">Holliday junction resolvase RuvC</fullName>
    </alternativeName>
</protein>
<evidence type="ECO:0000313" key="13">
    <source>
        <dbReference type="EMBL" id="VEN75252.1"/>
    </source>
</evidence>
<gene>
    <name evidence="12" type="primary">ruvC</name>
    <name evidence="13" type="ORF">EPICR_70094</name>
</gene>
<dbReference type="AlphaFoldDB" id="A0A484HJ85"/>
<evidence type="ECO:0000256" key="4">
    <source>
        <dbReference type="ARBA" id="ARBA00022723"/>
    </source>
</evidence>
<dbReference type="EC" id="3.1.21.10" evidence="12"/>
<feature type="binding site" evidence="12">
    <location>
        <position position="158"/>
    </location>
    <ligand>
        <name>Mg(2+)</name>
        <dbReference type="ChEBI" id="CHEBI:18420"/>
        <label>1</label>
    </ligand>
</feature>
<keyword evidence="2 12" id="KW-0963">Cytoplasm</keyword>
<feature type="active site" evidence="12">
    <location>
        <position position="24"/>
    </location>
</feature>
<dbReference type="GO" id="GO:0008821">
    <property type="term" value="F:crossover junction DNA endonuclease activity"/>
    <property type="evidence" value="ECO:0007669"/>
    <property type="project" value="UniProtKB-UniRule"/>
</dbReference>
<comment type="similarity">
    <text evidence="1 12">Belongs to the RuvC family.</text>
</comment>
<comment type="subcellular location">
    <subcellularLocation>
        <location evidence="12">Cytoplasm</location>
    </subcellularLocation>
</comment>
<feature type="binding site" evidence="12">
    <location>
        <position position="24"/>
    </location>
    <ligand>
        <name>Mg(2+)</name>
        <dbReference type="ChEBI" id="CHEBI:18420"/>
        <label>1</label>
    </ligand>
</feature>
<comment type="subunit">
    <text evidence="12">Homodimer which binds Holliday junction (HJ) DNA. The HJ becomes 2-fold symmetrical on binding to RuvC with unstacked arms; it has a different conformation from HJ DNA in complex with RuvA. In the full resolvosome a probable DNA-RuvA(4)-RuvB(12)-RuvC(2) complex forms which resolves the HJ.</text>
</comment>
<dbReference type="EMBL" id="CAACVI010000050">
    <property type="protein sequence ID" value="VEN75252.1"/>
    <property type="molecule type" value="Genomic_DNA"/>
</dbReference>
<keyword evidence="7 12" id="KW-0378">Hydrolase</keyword>
<dbReference type="GO" id="GO:0048476">
    <property type="term" value="C:Holliday junction resolvase complex"/>
    <property type="evidence" value="ECO:0007669"/>
    <property type="project" value="UniProtKB-UniRule"/>
</dbReference>
<organism evidence="13">
    <name type="scientific">uncultured Desulfobacteraceae bacterium</name>
    <dbReference type="NCBI Taxonomy" id="218296"/>
    <lineage>
        <taxon>Bacteria</taxon>
        <taxon>Pseudomonadati</taxon>
        <taxon>Thermodesulfobacteriota</taxon>
        <taxon>Desulfobacteria</taxon>
        <taxon>Desulfobacterales</taxon>
        <taxon>Desulfobacteraceae</taxon>
        <taxon>environmental samples</taxon>
    </lineage>
</organism>
<dbReference type="GO" id="GO:0006310">
    <property type="term" value="P:DNA recombination"/>
    <property type="evidence" value="ECO:0007669"/>
    <property type="project" value="UniProtKB-UniRule"/>
</dbReference>
<dbReference type="PRINTS" id="PR00696">
    <property type="entry name" value="RSOLVASERUVC"/>
</dbReference>
<evidence type="ECO:0000256" key="8">
    <source>
        <dbReference type="ARBA" id="ARBA00022842"/>
    </source>
</evidence>
<dbReference type="InterPro" id="IPR036397">
    <property type="entry name" value="RNaseH_sf"/>
</dbReference>
<evidence type="ECO:0000256" key="6">
    <source>
        <dbReference type="ARBA" id="ARBA00022763"/>
    </source>
</evidence>
<dbReference type="InterPro" id="IPR012337">
    <property type="entry name" value="RNaseH-like_sf"/>
</dbReference>
<keyword evidence="10 12" id="KW-0233">DNA recombination</keyword>
<comment type="function">
    <text evidence="12">The RuvA-RuvB-RuvC complex processes Holliday junction (HJ) DNA during genetic recombination and DNA repair. Endonuclease that resolves HJ intermediates. Cleaves cruciform DNA by making single-stranded nicks across the HJ at symmetrical positions within the homologous arms, yielding a 5'-phosphate and a 3'-hydroxyl group; requires a central core of homology in the junction. The consensus cleavage sequence is 5'-(A/T)TT(C/G)-3'. Cleavage occurs on the 3'-side of the TT dinucleotide at the point of strand exchange. HJ branch migration catalyzed by RuvA-RuvB allows RuvC to scan DNA until it finds its consensus sequence, where it cleaves and resolves the cruciform DNA.</text>
</comment>
<keyword evidence="4 12" id="KW-0479">Metal-binding</keyword>